<dbReference type="AlphaFoldDB" id="A0A0K2SLP9"/>
<dbReference type="Pfam" id="PF13581">
    <property type="entry name" value="HATPase_c_2"/>
    <property type="match status" value="1"/>
</dbReference>
<dbReference type="SMART" id="SM00331">
    <property type="entry name" value="PP2C_SIG"/>
    <property type="match status" value="1"/>
</dbReference>
<proteinExistence type="predicted"/>
<name>A0A0K2SLP9_LIMPI</name>
<dbReference type="Proteomes" id="UP000065807">
    <property type="component" value="Chromosome"/>
</dbReference>
<dbReference type="InterPro" id="IPR036457">
    <property type="entry name" value="PPM-type-like_dom_sf"/>
</dbReference>
<keyword evidence="3" id="KW-0418">Kinase</keyword>
<reference evidence="4" key="1">
    <citation type="submission" date="2015-07" db="EMBL/GenBank/DDBJ databases">
        <title>Complete genome sequence and phylogenetic analysis of Limnochorda pilosa.</title>
        <authorList>
            <person name="Watanabe M."/>
            <person name="Kojima H."/>
            <person name="Fukui M."/>
        </authorList>
    </citation>
    <scope>NUCLEOTIDE SEQUENCE [LARGE SCALE GENOMIC DNA]</scope>
    <source>
        <strain evidence="4">HC45</strain>
    </source>
</reference>
<dbReference type="Gene3D" id="3.60.40.10">
    <property type="entry name" value="PPM-type phosphatase domain"/>
    <property type="match status" value="1"/>
</dbReference>
<evidence type="ECO:0000313" key="3">
    <source>
        <dbReference type="EMBL" id="BAS27744.1"/>
    </source>
</evidence>
<dbReference type="PANTHER" id="PTHR35801:SF1">
    <property type="entry name" value="PHOSPHOSERINE PHOSPHATASE RSBX"/>
    <property type="match status" value="1"/>
</dbReference>
<dbReference type="GO" id="GO:0016301">
    <property type="term" value="F:kinase activity"/>
    <property type="evidence" value="ECO:0007669"/>
    <property type="project" value="UniProtKB-KW"/>
</dbReference>
<dbReference type="EMBL" id="AP014924">
    <property type="protein sequence ID" value="BAS27744.1"/>
    <property type="molecule type" value="Genomic_DNA"/>
</dbReference>
<dbReference type="InterPro" id="IPR036890">
    <property type="entry name" value="HATPase_C_sf"/>
</dbReference>
<accession>A0A0K2SLP9</accession>
<evidence type="ECO:0000256" key="1">
    <source>
        <dbReference type="SAM" id="MobiDB-lite"/>
    </source>
</evidence>
<dbReference type="InterPro" id="IPR001932">
    <property type="entry name" value="PPM-type_phosphatase-like_dom"/>
</dbReference>
<dbReference type="InterPro" id="IPR039248">
    <property type="entry name" value="Ptase_RsbX"/>
</dbReference>
<dbReference type="InterPro" id="IPR003594">
    <property type="entry name" value="HATPase_dom"/>
</dbReference>
<keyword evidence="4" id="KW-1185">Reference proteome</keyword>
<dbReference type="Gene3D" id="3.30.565.10">
    <property type="entry name" value="Histidine kinase-like ATPase, C-terminal domain"/>
    <property type="match status" value="1"/>
</dbReference>
<evidence type="ECO:0000259" key="2">
    <source>
        <dbReference type="SMART" id="SM00331"/>
    </source>
</evidence>
<reference evidence="4" key="2">
    <citation type="journal article" date="2016" name="Int. J. Syst. Evol. Microbiol.">
        <title>Complete genome sequence and cell structure of Limnochorda pilosa, a Gram-negative spore-former within the phylum Firmicutes.</title>
        <authorList>
            <person name="Watanabe M."/>
            <person name="Kojima H."/>
            <person name="Fukui M."/>
        </authorList>
    </citation>
    <scope>NUCLEOTIDE SEQUENCE [LARGE SCALE GENOMIC DNA]</scope>
    <source>
        <strain evidence="4">HC45</strain>
    </source>
</reference>
<organism evidence="3 4">
    <name type="scientific">Limnochorda pilosa</name>
    <dbReference type="NCBI Taxonomy" id="1555112"/>
    <lineage>
        <taxon>Bacteria</taxon>
        <taxon>Bacillati</taxon>
        <taxon>Bacillota</taxon>
        <taxon>Limnochordia</taxon>
        <taxon>Limnochordales</taxon>
        <taxon>Limnochordaceae</taxon>
        <taxon>Limnochorda</taxon>
    </lineage>
</organism>
<sequence length="390" mass="39353">MPAGVSESRLVPIRRELDVYLAIAQARDLARAMGFDAYATTEIETAVSELASNVLHHGVEGEAWLRRSGDRFEVACTDRGPGFAGTAGRPTAGLGVGLPGARRLMDGLTLEDAPAGGARVTAWRRLPPAKPRPGSPVPAGRTGREPLVPGPVGALEAAVALRSAEGESACGDAYAILPLADGVLVAVIDGVGHGPAAAEAAAQVVTALAELAAAKPGAALPEFLQAGHAASSSGRGAVAGLLRVRPAEASWAGVGNVRFHWVADTAQHGPEAGEGAHGQPGGFRMGAPGCLGVRWPDPAPREEAIPGGGIVLMATDGVPFDVLPEAIALPSAGADPSIPEPSGSALREPVEAMVAGAGGRDDALVLAVRLRTPPIAPAHALDTKALHPPR</sequence>
<dbReference type="PANTHER" id="PTHR35801">
    <property type="entry name" value="PHOSPHOSERINE PHOSPHATASE RSBX"/>
    <property type="match status" value="1"/>
</dbReference>
<dbReference type="STRING" id="1555112.LIP_1903"/>
<evidence type="ECO:0000313" key="4">
    <source>
        <dbReference type="Proteomes" id="UP000065807"/>
    </source>
</evidence>
<dbReference type="SUPFAM" id="SSF81606">
    <property type="entry name" value="PP2C-like"/>
    <property type="match status" value="1"/>
</dbReference>
<dbReference type="KEGG" id="lpil:LIP_1903"/>
<keyword evidence="3" id="KW-0808">Transferase</keyword>
<gene>
    <name evidence="3" type="ORF">LIP_1903</name>
</gene>
<feature type="region of interest" description="Disordered" evidence="1">
    <location>
        <begin position="125"/>
        <end position="148"/>
    </location>
</feature>
<feature type="domain" description="PPM-type phosphatase" evidence="2">
    <location>
        <begin position="154"/>
        <end position="370"/>
    </location>
</feature>
<dbReference type="SUPFAM" id="SSF55874">
    <property type="entry name" value="ATPase domain of HSP90 chaperone/DNA topoisomerase II/histidine kinase"/>
    <property type="match status" value="1"/>
</dbReference>
<protein>
    <submittedName>
        <fullName evidence="3">Histidine kinase</fullName>
    </submittedName>
</protein>
<dbReference type="Pfam" id="PF07228">
    <property type="entry name" value="SpoIIE"/>
    <property type="match status" value="1"/>
</dbReference>